<sequence length="139" mass="16094">MDNTQYVKRIGLLKRRPDMTMEAFHAHWLNVHAALCVKLPGLERYAVNLIVQDAEDPLGFDGFSELWFKDEAALKAAFDSPEGKTLLADLPNFMSEIRPLVMVEHRKNKHDLPVDYLRSSINQPRHWRAPGSVSLREWR</sequence>
<dbReference type="InterPro" id="IPR009799">
    <property type="entry name" value="EthD_dom"/>
</dbReference>
<dbReference type="NCBIfam" id="TIGR02118">
    <property type="entry name" value="EthD family reductase"/>
    <property type="match status" value="1"/>
</dbReference>
<comment type="caution">
    <text evidence="2">The sequence shown here is derived from an EMBL/GenBank/DDBJ whole genome shotgun (WGS) entry which is preliminary data.</text>
</comment>
<dbReference type="Gene3D" id="3.30.70.100">
    <property type="match status" value="1"/>
</dbReference>
<organism evidence="2 3">
    <name type="scientific">Bordetella holmesii CDC-H585-BH</name>
    <dbReference type="NCBI Taxonomy" id="1331206"/>
    <lineage>
        <taxon>Bacteria</taxon>
        <taxon>Pseudomonadati</taxon>
        <taxon>Pseudomonadota</taxon>
        <taxon>Betaproteobacteria</taxon>
        <taxon>Burkholderiales</taxon>
        <taxon>Alcaligenaceae</taxon>
        <taxon>Bordetella</taxon>
    </lineage>
</organism>
<keyword evidence="2" id="KW-0808">Transferase</keyword>
<name>A0A158M7I0_9BORD</name>
<dbReference type="InterPro" id="IPR011008">
    <property type="entry name" value="Dimeric_a/b-barrel"/>
</dbReference>
<dbReference type="GO" id="GO:0016740">
    <property type="term" value="F:transferase activity"/>
    <property type="evidence" value="ECO:0007669"/>
    <property type="project" value="UniProtKB-KW"/>
</dbReference>
<dbReference type="SUPFAM" id="SSF54909">
    <property type="entry name" value="Dimeric alpha+beta barrel"/>
    <property type="match status" value="1"/>
</dbReference>
<dbReference type="STRING" id="35814.BBB42_11345"/>
<dbReference type="PATRIC" id="fig|1331206.3.peg.772"/>
<feature type="domain" description="EthD" evidence="1">
    <location>
        <begin position="16"/>
        <end position="95"/>
    </location>
</feature>
<dbReference type="GeneID" id="93119575"/>
<reference evidence="2 3" key="1">
    <citation type="submission" date="2014-03" db="EMBL/GenBank/DDBJ databases">
        <title>Genome sequence of Bordetella holmseii.</title>
        <authorList>
            <person name="Harvill E."/>
            <person name="Goodfield L.L."/>
            <person name="Ivanov Y."/>
            <person name="Meyer J.A."/>
            <person name="Newth C."/>
            <person name="Cassiday P."/>
            <person name="Tondella M.L."/>
            <person name="Liao P."/>
            <person name="Zimmerman J."/>
            <person name="Meert K."/>
            <person name="Wessel D."/>
            <person name="Berger J."/>
            <person name="Dean J.M."/>
            <person name="Holubkov R."/>
            <person name="Burr J."/>
            <person name="Liu T."/>
            <person name="Brinkac L.M."/>
            <person name="Sanka R."/>
            <person name="Kim M."/>
            <person name="Losada L."/>
        </authorList>
    </citation>
    <scope>NUCLEOTIDE SEQUENCE [LARGE SCALE GENOMIC DNA]</scope>
    <source>
        <strain evidence="2 3">CDC-H585-BH</strain>
    </source>
</reference>
<dbReference type="AlphaFoldDB" id="A0A158M7I0"/>
<protein>
    <submittedName>
        <fullName evidence="2">Putative N-acetyltransferase YedL</fullName>
    </submittedName>
</protein>
<dbReference type="GO" id="GO:0016491">
    <property type="term" value="F:oxidoreductase activity"/>
    <property type="evidence" value="ECO:0007669"/>
    <property type="project" value="InterPro"/>
</dbReference>
<proteinExistence type="predicted"/>
<evidence type="ECO:0000259" key="1">
    <source>
        <dbReference type="Pfam" id="PF07110"/>
    </source>
</evidence>
<evidence type="ECO:0000313" key="3">
    <source>
        <dbReference type="Proteomes" id="UP000026682"/>
    </source>
</evidence>
<gene>
    <name evidence="2" type="ORF">L497_1616</name>
</gene>
<evidence type="ECO:0000313" key="2">
    <source>
        <dbReference type="EMBL" id="KAK97038.1"/>
    </source>
</evidence>
<accession>A0A158M7I0</accession>
<dbReference type="EMBL" id="JFZZ01000032">
    <property type="protein sequence ID" value="KAK97038.1"/>
    <property type="molecule type" value="Genomic_DNA"/>
</dbReference>
<dbReference type="Pfam" id="PF07110">
    <property type="entry name" value="EthD"/>
    <property type="match status" value="1"/>
</dbReference>
<dbReference type="RefSeq" id="WP_005014440.1">
    <property type="nucleotide sequence ID" value="NZ_JFZZ01000032.1"/>
</dbReference>
<dbReference type="Proteomes" id="UP000026682">
    <property type="component" value="Unassembled WGS sequence"/>
</dbReference>